<dbReference type="PROSITE" id="PS51421">
    <property type="entry name" value="RAS"/>
    <property type="match status" value="1"/>
</dbReference>
<dbReference type="KEGG" id="lgi:LOTGIDRAFT_151492"/>
<dbReference type="PRINTS" id="PR00449">
    <property type="entry name" value="RASTRNSFRMNG"/>
</dbReference>
<dbReference type="InterPro" id="IPR051065">
    <property type="entry name" value="Ras-related_GTPase"/>
</dbReference>
<evidence type="ECO:0000256" key="3">
    <source>
        <dbReference type="ARBA" id="ARBA00022801"/>
    </source>
</evidence>
<dbReference type="GO" id="GO:0005525">
    <property type="term" value="F:GTP binding"/>
    <property type="evidence" value="ECO:0007669"/>
    <property type="project" value="InterPro"/>
</dbReference>
<dbReference type="STRING" id="225164.V4AAP0"/>
<evidence type="ECO:0000313" key="6">
    <source>
        <dbReference type="Proteomes" id="UP000030746"/>
    </source>
</evidence>
<accession>V4AAP0</accession>
<dbReference type="PROSITE" id="PS51419">
    <property type="entry name" value="RAB"/>
    <property type="match status" value="1"/>
</dbReference>
<dbReference type="InterPro" id="IPR027417">
    <property type="entry name" value="P-loop_NTPase"/>
</dbReference>
<keyword evidence="3" id="KW-0378">Hydrolase</keyword>
<dbReference type="OMA" id="VRWGDAF"/>
<name>V4AAP0_LOTGI</name>
<organism evidence="5 6">
    <name type="scientific">Lottia gigantea</name>
    <name type="common">Giant owl limpet</name>
    <dbReference type="NCBI Taxonomy" id="225164"/>
    <lineage>
        <taxon>Eukaryota</taxon>
        <taxon>Metazoa</taxon>
        <taxon>Spiralia</taxon>
        <taxon>Lophotrochozoa</taxon>
        <taxon>Mollusca</taxon>
        <taxon>Gastropoda</taxon>
        <taxon>Patellogastropoda</taxon>
        <taxon>Lottioidea</taxon>
        <taxon>Lottiidae</taxon>
        <taxon>Lottia</taxon>
    </lineage>
</organism>
<dbReference type="SMART" id="SM00173">
    <property type="entry name" value="RAS"/>
    <property type="match status" value="1"/>
</dbReference>
<sequence length="222" mass="24982">MTSLRLAILGDEKVGKSAVTVRFLTKRFIGEYNSNRDLLYRSSIKQDDSQTDLELLDSCSKKDAKSSISDTPGWADGYIIIYSICDQTSFQAAKILLDTLNKSRASLFTPILLLGNMVDLEHRRTVGVEDGHKLALENGCLYYEVSAADSYISIAIAFKALIREAKAMQNQRPTINKRRRNSLVSMSKRLGAMFSKNKDSPESERRRSSTSCEIQVIEQRQL</sequence>
<dbReference type="AlphaFoldDB" id="V4AAP0"/>
<dbReference type="InterPro" id="IPR001806">
    <property type="entry name" value="Small_GTPase"/>
</dbReference>
<reference evidence="5 6" key="1">
    <citation type="journal article" date="2013" name="Nature">
        <title>Insights into bilaterian evolution from three spiralian genomes.</title>
        <authorList>
            <person name="Simakov O."/>
            <person name="Marletaz F."/>
            <person name="Cho S.J."/>
            <person name="Edsinger-Gonzales E."/>
            <person name="Havlak P."/>
            <person name="Hellsten U."/>
            <person name="Kuo D.H."/>
            <person name="Larsson T."/>
            <person name="Lv J."/>
            <person name="Arendt D."/>
            <person name="Savage R."/>
            <person name="Osoegawa K."/>
            <person name="de Jong P."/>
            <person name="Grimwood J."/>
            <person name="Chapman J.A."/>
            <person name="Shapiro H."/>
            <person name="Aerts A."/>
            <person name="Otillar R.P."/>
            <person name="Terry A.Y."/>
            <person name="Boore J.L."/>
            <person name="Grigoriev I.V."/>
            <person name="Lindberg D.R."/>
            <person name="Seaver E.C."/>
            <person name="Weisblat D.A."/>
            <person name="Putnam N.H."/>
            <person name="Rokhsar D.S."/>
        </authorList>
    </citation>
    <scope>NUCLEOTIDE SEQUENCE [LARGE SCALE GENOMIC DNA]</scope>
</reference>
<evidence type="ECO:0000256" key="4">
    <source>
        <dbReference type="ARBA" id="ARBA00048098"/>
    </source>
</evidence>
<comment type="catalytic activity">
    <reaction evidence="4">
        <text>GTP + H2O = GDP + phosphate + H(+)</text>
        <dbReference type="Rhea" id="RHEA:19669"/>
        <dbReference type="ChEBI" id="CHEBI:15377"/>
        <dbReference type="ChEBI" id="CHEBI:15378"/>
        <dbReference type="ChEBI" id="CHEBI:37565"/>
        <dbReference type="ChEBI" id="CHEBI:43474"/>
        <dbReference type="ChEBI" id="CHEBI:58189"/>
        <dbReference type="EC" id="3.6.5.2"/>
    </reaction>
</comment>
<dbReference type="SMART" id="SM00175">
    <property type="entry name" value="RAB"/>
    <property type="match status" value="1"/>
</dbReference>
<proteinExistence type="inferred from homology"/>
<dbReference type="RefSeq" id="XP_009048228.1">
    <property type="nucleotide sequence ID" value="XM_009049980.1"/>
</dbReference>
<dbReference type="Proteomes" id="UP000030746">
    <property type="component" value="Unassembled WGS sequence"/>
</dbReference>
<dbReference type="GO" id="GO:0003925">
    <property type="term" value="F:G protein activity"/>
    <property type="evidence" value="ECO:0007669"/>
    <property type="project" value="UniProtKB-EC"/>
</dbReference>
<dbReference type="SUPFAM" id="SSF52540">
    <property type="entry name" value="P-loop containing nucleoside triphosphate hydrolases"/>
    <property type="match status" value="1"/>
</dbReference>
<gene>
    <name evidence="5" type="ORF">LOTGIDRAFT_151492</name>
</gene>
<dbReference type="EMBL" id="KB200559">
    <property type="protein sequence ID" value="ESP01069.1"/>
    <property type="molecule type" value="Genomic_DNA"/>
</dbReference>
<dbReference type="PANTHER" id="PTHR45704">
    <property type="entry name" value="RAS-LIKE FAMILY MEMBER 11"/>
    <property type="match status" value="1"/>
</dbReference>
<dbReference type="GeneID" id="20235540"/>
<keyword evidence="6" id="KW-1185">Reference proteome</keyword>
<dbReference type="Gene3D" id="3.40.50.300">
    <property type="entry name" value="P-loop containing nucleotide triphosphate hydrolases"/>
    <property type="match status" value="1"/>
</dbReference>
<dbReference type="OrthoDB" id="18798at2759"/>
<protein>
    <recommendedName>
        <fullName evidence="2">small monomeric GTPase</fullName>
        <ecNumber evidence="2">3.6.5.2</ecNumber>
    </recommendedName>
</protein>
<evidence type="ECO:0000256" key="2">
    <source>
        <dbReference type="ARBA" id="ARBA00011984"/>
    </source>
</evidence>
<evidence type="ECO:0000256" key="1">
    <source>
        <dbReference type="ARBA" id="ARBA00008344"/>
    </source>
</evidence>
<dbReference type="EC" id="3.6.5.2" evidence="2"/>
<evidence type="ECO:0000313" key="5">
    <source>
        <dbReference type="EMBL" id="ESP01069.1"/>
    </source>
</evidence>
<dbReference type="HOGENOM" id="CLU_041217_9_7_1"/>
<comment type="similarity">
    <text evidence="1">Belongs to the small GTPase superfamily. Ras family.</text>
</comment>
<dbReference type="Pfam" id="PF00071">
    <property type="entry name" value="Ras"/>
    <property type="match status" value="1"/>
</dbReference>
<dbReference type="CTD" id="20235540"/>